<sequence>MPTPGNLTIEDVQRHLAQQVMELHLDKRLASSKDLLNKHLATGQKKVSTAFNNLWANIEVMRKAQHRRHKELQAANLAAAAPAHKKTLSMAPWFTCAPDLYAYAGGWRLDFVMGVMGIKEMQGLGPHSVIDEQRKRGCGIGQCSCVAGHGVDVTG</sequence>
<gene>
    <name evidence="1" type="ORF">FRX48_07008</name>
</gene>
<accession>A0A5M8PLS1</accession>
<dbReference type="Proteomes" id="UP000324767">
    <property type="component" value="Unassembled WGS sequence"/>
</dbReference>
<name>A0A5M8PLS1_9LECA</name>
<comment type="caution">
    <text evidence="1">The sequence shown here is derived from an EMBL/GenBank/DDBJ whole genome shotgun (WGS) entry which is preliminary data.</text>
</comment>
<dbReference type="EMBL" id="VXIT01000011">
    <property type="protein sequence ID" value="KAA6409454.1"/>
    <property type="molecule type" value="Genomic_DNA"/>
</dbReference>
<proteinExistence type="predicted"/>
<dbReference type="AlphaFoldDB" id="A0A5M8PLS1"/>
<reference evidence="1 2" key="1">
    <citation type="submission" date="2019-09" db="EMBL/GenBank/DDBJ databases">
        <title>The hologenome of the rock-dwelling lichen Lasallia pustulata.</title>
        <authorList>
            <person name="Greshake Tzovaras B."/>
            <person name="Segers F."/>
            <person name="Bicker A."/>
            <person name="Dal Grande F."/>
            <person name="Otte J."/>
            <person name="Hankeln T."/>
            <person name="Schmitt I."/>
            <person name="Ebersberger I."/>
        </authorList>
    </citation>
    <scope>NUCLEOTIDE SEQUENCE [LARGE SCALE GENOMIC DNA]</scope>
    <source>
        <strain evidence="1">A1-1</strain>
    </source>
</reference>
<evidence type="ECO:0000313" key="1">
    <source>
        <dbReference type="EMBL" id="KAA6409454.1"/>
    </source>
</evidence>
<protein>
    <submittedName>
        <fullName evidence="1">Avl9</fullName>
    </submittedName>
</protein>
<evidence type="ECO:0000313" key="2">
    <source>
        <dbReference type="Proteomes" id="UP000324767"/>
    </source>
</evidence>
<dbReference type="OrthoDB" id="26278at2759"/>
<organism evidence="1 2">
    <name type="scientific">Lasallia pustulata</name>
    <dbReference type="NCBI Taxonomy" id="136370"/>
    <lineage>
        <taxon>Eukaryota</taxon>
        <taxon>Fungi</taxon>
        <taxon>Dikarya</taxon>
        <taxon>Ascomycota</taxon>
        <taxon>Pezizomycotina</taxon>
        <taxon>Lecanoromycetes</taxon>
        <taxon>OSLEUM clade</taxon>
        <taxon>Umbilicariomycetidae</taxon>
        <taxon>Umbilicariales</taxon>
        <taxon>Umbilicariaceae</taxon>
        <taxon>Lasallia</taxon>
    </lineage>
</organism>